<keyword evidence="3" id="KW-1185">Reference proteome</keyword>
<sequence length="310" mass="37246">MKGTKVWQIVQKERIRYVHPLFYYLDDGSTDNSTVIALEYAQKYPKKIRYLEHENHQNLGMSASRNWGIDHAQGEYIAFLDSDDVWLSHKLERQVAILESEPEAAMVYGWVQIWYSWTGNPEDSQRDYFMELRVPPNTLIQPPKLLINILTDRDQRVGASNLMIRQEVFKKFGRFEENFREWGEDYIFFIKGSLNVSIFVSGECWVKYRKHENSTTATLENSQKFSDFKDVLNWVEKYFMEQGMKDHEVWRTFQKLRFPYRSPVLYFLWRGYLELAISIGRQILPVRFRHWLWINIVSKLYQIKIEKPIQ</sequence>
<dbReference type="Pfam" id="PF00535">
    <property type="entry name" value="Glycos_transf_2"/>
    <property type="match status" value="1"/>
</dbReference>
<dbReference type="PANTHER" id="PTHR22916">
    <property type="entry name" value="GLYCOSYLTRANSFERASE"/>
    <property type="match status" value="1"/>
</dbReference>
<dbReference type="SUPFAM" id="SSF53448">
    <property type="entry name" value="Nucleotide-diphospho-sugar transferases"/>
    <property type="match status" value="1"/>
</dbReference>
<organism evidence="2 3">
    <name type="scientific">Nodularia harveyana UHCC-0300</name>
    <dbReference type="NCBI Taxonomy" id="2974287"/>
    <lineage>
        <taxon>Bacteria</taxon>
        <taxon>Bacillati</taxon>
        <taxon>Cyanobacteriota</taxon>
        <taxon>Cyanophyceae</taxon>
        <taxon>Nostocales</taxon>
        <taxon>Nodulariaceae</taxon>
        <taxon>Nodularia</taxon>
    </lineage>
</organism>
<dbReference type="InterPro" id="IPR029044">
    <property type="entry name" value="Nucleotide-diphossugar_trans"/>
</dbReference>
<evidence type="ECO:0000313" key="2">
    <source>
        <dbReference type="EMBL" id="MEA5580236.1"/>
    </source>
</evidence>
<comment type="caution">
    <text evidence="2">The sequence shown here is derived from an EMBL/GenBank/DDBJ whole genome shotgun (WGS) entry which is preliminary data.</text>
</comment>
<dbReference type="RefSeq" id="WP_323194610.1">
    <property type="nucleotide sequence ID" value="NZ_JAYGHG010000002.1"/>
</dbReference>
<name>A0ABU5UBB2_9CYAN</name>
<dbReference type="EMBL" id="JAYGHG010000002">
    <property type="protein sequence ID" value="MEA5580236.1"/>
    <property type="molecule type" value="Genomic_DNA"/>
</dbReference>
<evidence type="ECO:0000313" key="3">
    <source>
        <dbReference type="Proteomes" id="UP001302120"/>
    </source>
</evidence>
<dbReference type="CDD" id="cd00761">
    <property type="entry name" value="Glyco_tranf_GTA_type"/>
    <property type="match status" value="1"/>
</dbReference>
<reference evidence="2 3" key="1">
    <citation type="submission" date="2023-12" db="EMBL/GenBank/DDBJ databases">
        <title>Baltic Sea Cyanobacteria.</title>
        <authorList>
            <person name="Delbaje E."/>
            <person name="Fewer D.P."/>
            <person name="Shishido T.K."/>
        </authorList>
    </citation>
    <scope>NUCLEOTIDE SEQUENCE [LARGE SCALE GENOMIC DNA]</scope>
    <source>
        <strain evidence="2 3">UHCC-0300</strain>
    </source>
</reference>
<protein>
    <submittedName>
        <fullName evidence="2">Glycosyltransferase family 2 protein</fullName>
    </submittedName>
</protein>
<dbReference type="InterPro" id="IPR001173">
    <property type="entry name" value="Glyco_trans_2-like"/>
</dbReference>
<evidence type="ECO:0000259" key="1">
    <source>
        <dbReference type="Pfam" id="PF00535"/>
    </source>
</evidence>
<proteinExistence type="predicted"/>
<dbReference type="PANTHER" id="PTHR22916:SF3">
    <property type="entry name" value="UDP-GLCNAC:BETAGAL BETA-1,3-N-ACETYLGLUCOSAMINYLTRANSFERASE-LIKE PROTEIN 1"/>
    <property type="match status" value="1"/>
</dbReference>
<gene>
    <name evidence="2" type="ORF">VB620_02650</name>
</gene>
<dbReference type="Proteomes" id="UP001302120">
    <property type="component" value="Unassembled WGS sequence"/>
</dbReference>
<accession>A0ABU5UBB2</accession>
<feature type="domain" description="Glycosyltransferase 2-like" evidence="1">
    <location>
        <begin position="25"/>
        <end position="170"/>
    </location>
</feature>
<dbReference type="Gene3D" id="3.90.550.10">
    <property type="entry name" value="Spore Coat Polysaccharide Biosynthesis Protein SpsA, Chain A"/>
    <property type="match status" value="1"/>
</dbReference>